<dbReference type="GO" id="GO:0016567">
    <property type="term" value="P:protein ubiquitination"/>
    <property type="evidence" value="ECO:0007669"/>
    <property type="project" value="TreeGrafter"/>
</dbReference>
<dbReference type="OMA" id="QCHICFN"/>
<evidence type="ECO:0000259" key="6">
    <source>
        <dbReference type="PROSITE" id="PS50089"/>
    </source>
</evidence>
<protein>
    <recommendedName>
        <fullName evidence="6">RING-type domain-containing protein</fullName>
    </recommendedName>
</protein>
<gene>
    <name evidence="7" type="ORF">chiPu_0012077</name>
</gene>
<dbReference type="Pfam" id="PF13639">
    <property type="entry name" value="zf-RING_2"/>
    <property type="match status" value="1"/>
</dbReference>
<evidence type="ECO:0000256" key="2">
    <source>
        <dbReference type="ARBA" id="ARBA00022771"/>
    </source>
</evidence>
<dbReference type="SMART" id="SM00744">
    <property type="entry name" value="RINGv"/>
    <property type="match status" value="1"/>
</dbReference>
<dbReference type="AlphaFoldDB" id="A0A401ST73"/>
<dbReference type="SMART" id="SM00184">
    <property type="entry name" value="RING"/>
    <property type="match status" value="1"/>
</dbReference>
<dbReference type="InterPro" id="IPR011016">
    <property type="entry name" value="Znf_RING-CH"/>
</dbReference>
<feature type="region of interest" description="Disordered" evidence="5">
    <location>
        <begin position="1"/>
        <end position="27"/>
    </location>
</feature>
<evidence type="ECO:0000313" key="7">
    <source>
        <dbReference type="EMBL" id="GCC33607.1"/>
    </source>
</evidence>
<dbReference type="InterPro" id="IPR001841">
    <property type="entry name" value="Znf_RING"/>
</dbReference>
<dbReference type="SUPFAM" id="SSF57850">
    <property type="entry name" value="RING/U-box"/>
    <property type="match status" value="1"/>
</dbReference>
<accession>A0A401ST73</accession>
<evidence type="ECO:0000256" key="4">
    <source>
        <dbReference type="PROSITE-ProRule" id="PRU00175"/>
    </source>
</evidence>
<dbReference type="EMBL" id="BEZZ01000533">
    <property type="protein sequence ID" value="GCC33607.1"/>
    <property type="molecule type" value="Genomic_DNA"/>
</dbReference>
<dbReference type="STRING" id="137246.A0A401ST73"/>
<dbReference type="GO" id="GO:0061630">
    <property type="term" value="F:ubiquitin protein ligase activity"/>
    <property type="evidence" value="ECO:0007669"/>
    <property type="project" value="TreeGrafter"/>
</dbReference>
<dbReference type="InterPro" id="IPR013083">
    <property type="entry name" value="Znf_RING/FYVE/PHD"/>
</dbReference>
<proteinExistence type="predicted"/>
<evidence type="ECO:0000313" key="8">
    <source>
        <dbReference type="Proteomes" id="UP000287033"/>
    </source>
</evidence>
<reference evidence="7 8" key="1">
    <citation type="journal article" date="2018" name="Nat. Ecol. Evol.">
        <title>Shark genomes provide insights into elasmobranch evolution and the origin of vertebrates.</title>
        <authorList>
            <person name="Hara Y"/>
            <person name="Yamaguchi K"/>
            <person name="Onimaru K"/>
            <person name="Kadota M"/>
            <person name="Koyanagi M"/>
            <person name="Keeley SD"/>
            <person name="Tatsumi K"/>
            <person name="Tanaka K"/>
            <person name="Motone F"/>
            <person name="Kageyama Y"/>
            <person name="Nozu R"/>
            <person name="Adachi N"/>
            <person name="Nishimura O"/>
            <person name="Nakagawa R"/>
            <person name="Tanegashima C"/>
            <person name="Kiyatake I"/>
            <person name="Matsumoto R"/>
            <person name="Murakumo K"/>
            <person name="Nishida K"/>
            <person name="Terakita A"/>
            <person name="Kuratani S"/>
            <person name="Sato K"/>
            <person name="Hyodo S Kuraku.S."/>
        </authorList>
    </citation>
    <scope>NUCLEOTIDE SEQUENCE [LARGE SCALE GENOMIC DNA]</scope>
</reference>
<evidence type="ECO:0000256" key="1">
    <source>
        <dbReference type="ARBA" id="ARBA00022723"/>
    </source>
</evidence>
<dbReference type="PANTHER" id="PTHR46171:SF3">
    <property type="entry name" value="GH10160P"/>
    <property type="match status" value="1"/>
</dbReference>
<dbReference type="PANTHER" id="PTHR46171">
    <property type="entry name" value="GH10160P"/>
    <property type="match status" value="1"/>
</dbReference>
<comment type="caution">
    <text evidence="7">The sequence shown here is derived from an EMBL/GenBank/DDBJ whole genome shotgun (WGS) entry which is preliminary data.</text>
</comment>
<dbReference type="Gene3D" id="3.30.40.10">
    <property type="entry name" value="Zinc/RING finger domain, C3HC4 (zinc finger)"/>
    <property type="match status" value="1"/>
</dbReference>
<dbReference type="Proteomes" id="UP000287033">
    <property type="component" value="Unassembled WGS sequence"/>
</dbReference>
<dbReference type="PROSITE" id="PS50089">
    <property type="entry name" value="ZF_RING_2"/>
    <property type="match status" value="1"/>
</dbReference>
<name>A0A401ST73_CHIPU</name>
<keyword evidence="8" id="KW-1185">Reference proteome</keyword>
<sequence length="534" mass="58751">MDQSLDGLQENGSCEETKCHDPDPLNKGFLFEMDSDASEFEVPETPSPVFSKKNSKPYRVETAIQDRINEGRKPISVAQNSTCPPKRCLVLTNSTATQTPEKRTKRHLAKNSKAYSSCSLLKSPVCLQPKENRAFSSLKSKRSSTAKTAASSRYLLSQKTPVESKLLSRSRDSSSSTVKTNCCVASRCHSPSAVSSSLPSPAMKRAKSSSEGFSVASSSTSRSSPVCNALLKESLRIDSAQTSSAFELCAGGFAVASAFNCAASPGSALTILGNGASDWIDLLDDDDETIVPSREQQQWEPPIIVVDDDDSTDTFVRLAQLEEDEAFARQLQVCKYLLSQSLTTGTDPSAQLTLENSHEFCGLPGCSEYAGLFASDIGYCGKPGCSELQHQNDMLSPERIDPALDLQRFFNETSGRSRRLRHSRHQHASMYSDESINDGNDYEELLAYEERQGSAVAQKKLSNAEINCLPVNLFDPANAAEKTQCHICFNDYAPKEELRILPCLHDYHRRCIDRWLKRNSSCPICRVDVNLDQS</sequence>
<evidence type="ECO:0000256" key="3">
    <source>
        <dbReference type="ARBA" id="ARBA00022833"/>
    </source>
</evidence>
<keyword evidence="2 4" id="KW-0863">Zinc-finger</keyword>
<keyword evidence="1" id="KW-0479">Metal-binding</keyword>
<feature type="domain" description="RING-type" evidence="6">
    <location>
        <begin position="485"/>
        <end position="526"/>
    </location>
</feature>
<feature type="compositionally biased region" description="Basic and acidic residues" evidence="5">
    <location>
        <begin position="15"/>
        <end position="24"/>
    </location>
</feature>
<evidence type="ECO:0000256" key="5">
    <source>
        <dbReference type="SAM" id="MobiDB-lite"/>
    </source>
</evidence>
<keyword evidence="3" id="KW-0862">Zinc</keyword>
<dbReference type="GO" id="GO:0008270">
    <property type="term" value="F:zinc ion binding"/>
    <property type="evidence" value="ECO:0007669"/>
    <property type="project" value="UniProtKB-KW"/>
</dbReference>
<organism evidence="7 8">
    <name type="scientific">Chiloscyllium punctatum</name>
    <name type="common">Brownbanded bambooshark</name>
    <name type="synonym">Hemiscyllium punctatum</name>
    <dbReference type="NCBI Taxonomy" id="137246"/>
    <lineage>
        <taxon>Eukaryota</taxon>
        <taxon>Metazoa</taxon>
        <taxon>Chordata</taxon>
        <taxon>Craniata</taxon>
        <taxon>Vertebrata</taxon>
        <taxon>Chondrichthyes</taxon>
        <taxon>Elasmobranchii</taxon>
        <taxon>Galeomorphii</taxon>
        <taxon>Galeoidea</taxon>
        <taxon>Orectolobiformes</taxon>
        <taxon>Hemiscylliidae</taxon>
        <taxon>Chiloscyllium</taxon>
    </lineage>
</organism>
<dbReference type="OrthoDB" id="8062037at2759"/>